<dbReference type="PANTHER" id="PTHR30401:SF0">
    <property type="entry name" value="TRNA 2-SELENOURIDINE SYNTHASE"/>
    <property type="match status" value="1"/>
</dbReference>
<dbReference type="NCBIfam" id="NF008750">
    <property type="entry name" value="PRK11784.1-2"/>
    <property type="match status" value="1"/>
</dbReference>
<feature type="domain" description="Rhodanese" evidence="2">
    <location>
        <begin position="19"/>
        <end position="135"/>
    </location>
</feature>
<dbReference type="Gene3D" id="3.40.250.10">
    <property type="entry name" value="Rhodanese-like domain"/>
    <property type="match status" value="1"/>
</dbReference>
<dbReference type="AlphaFoldDB" id="K2HCD6"/>
<evidence type="ECO:0000256" key="1">
    <source>
        <dbReference type="ARBA" id="ARBA00023266"/>
    </source>
</evidence>
<dbReference type="PROSITE" id="PS00380">
    <property type="entry name" value="RHODANESE_1"/>
    <property type="match status" value="1"/>
</dbReference>
<keyword evidence="4" id="KW-1185">Reference proteome</keyword>
<dbReference type="InterPro" id="IPR001307">
    <property type="entry name" value="Thiosulphate_STrfase_CS"/>
</dbReference>
<dbReference type="InterPro" id="IPR058840">
    <property type="entry name" value="AAA_SelU"/>
</dbReference>
<dbReference type="GO" id="GO:0043828">
    <property type="term" value="F:tRNA 2-selenouridine synthase activity"/>
    <property type="evidence" value="ECO:0007669"/>
    <property type="project" value="InterPro"/>
</dbReference>
<dbReference type="SUPFAM" id="SSF52821">
    <property type="entry name" value="Rhodanese/Cell cycle control phosphatase"/>
    <property type="match status" value="1"/>
</dbReference>
<dbReference type="OrthoDB" id="9808735at2"/>
<sequence length="350" mass="38285">MTFAPDSLDAFRRAAFDDIIDVRSPSEYAEDHVPGAISLPVLDDAERARIGTIYVRQSAFLARKLGAALVARNAAAHIEGPLADRDGGWRPLVYCWRGGQRSRSFASILDQIGWRVAVLEGGYRTYRALVRQALYEAEFPAPVILLDGYTGTAKTELLHLVAQRDVQILDLEGMARHRGSVFGGRPADQPSQKAFESQLAEQVALLDPARPVLIEAESSKIGARVIPPRLWQAMRAAPRLTVAAPAAARAAYLAGAYADIAADGAVLDRILVSLTPLQGRDRIAAWRDLAQTGRVVQLAEALIVHHYDPRYAAQRDRAAKGHTTTLETPGLDPDALDRLADRIATEMRRF</sequence>
<dbReference type="GO" id="GO:0004792">
    <property type="term" value="F:thiosulfate-cyanide sulfurtransferase activity"/>
    <property type="evidence" value="ECO:0007669"/>
    <property type="project" value="InterPro"/>
</dbReference>
<dbReference type="RefSeq" id="WP_007425951.1">
    <property type="nucleotide sequence ID" value="NZ_AMGO01000011.1"/>
</dbReference>
<protein>
    <submittedName>
        <fullName evidence="3">tRNA 2-selenouridine synthase</fullName>
    </submittedName>
</protein>
<dbReference type="STRING" id="1231392.OCGS_0798"/>
<dbReference type="Pfam" id="PF00581">
    <property type="entry name" value="Rhodanese"/>
    <property type="match status" value="1"/>
</dbReference>
<dbReference type="EMBL" id="AMGO01000011">
    <property type="protein sequence ID" value="EKE45103.1"/>
    <property type="molecule type" value="Genomic_DNA"/>
</dbReference>
<comment type="caution">
    <text evidence="3">The sequence shown here is derived from an EMBL/GenBank/DDBJ whole genome shotgun (WGS) entry which is preliminary data.</text>
</comment>
<dbReference type="PANTHER" id="PTHR30401">
    <property type="entry name" value="TRNA 2-SELENOURIDINE SYNTHASE"/>
    <property type="match status" value="1"/>
</dbReference>
<dbReference type="GO" id="GO:0002098">
    <property type="term" value="P:tRNA wobble uridine modification"/>
    <property type="evidence" value="ECO:0007669"/>
    <property type="project" value="InterPro"/>
</dbReference>
<accession>K2HCD6</accession>
<dbReference type="InterPro" id="IPR001763">
    <property type="entry name" value="Rhodanese-like_dom"/>
</dbReference>
<dbReference type="PROSITE" id="PS50206">
    <property type="entry name" value="RHODANESE_3"/>
    <property type="match status" value="1"/>
</dbReference>
<dbReference type="InterPro" id="IPR017582">
    <property type="entry name" value="SelU"/>
</dbReference>
<proteinExistence type="predicted"/>
<reference evidence="3 4" key="1">
    <citation type="journal article" date="2012" name="J. Bacteriol.">
        <title>Draft Genome Sequence of Oceaniovalibus guishaninsula JLT2003T.</title>
        <authorList>
            <person name="Tang K."/>
            <person name="Liu K."/>
            <person name="Jiao N."/>
        </authorList>
    </citation>
    <scope>NUCLEOTIDE SEQUENCE [LARGE SCALE GENOMIC DNA]</scope>
    <source>
        <strain evidence="3 4">JLT2003</strain>
    </source>
</reference>
<dbReference type="Proteomes" id="UP000006765">
    <property type="component" value="Unassembled WGS sequence"/>
</dbReference>
<evidence type="ECO:0000313" key="4">
    <source>
        <dbReference type="Proteomes" id="UP000006765"/>
    </source>
</evidence>
<evidence type="ECO:0000313" key="3">
    <source>
        <dbReference type="EMBL" id="EKE45103.1"/>
    </source>
</evidence>
<evidence type="ECO:0000259" key="2">
    <source>
        <dbReference type="PROSITE" id="PS50206"/>
    </source>
</evidence>
<dbReference type="Pfam" id="PF26341">
    <property type="entry name" value="AAA_SelU"/>
    <property type="match status" value="1"/>
</dbReference>
<dbReference type="InterPro" id="IPR036873">
    <property type="entry name" value="Rhodanese-like_dom_sf"/>
</dbReference>
<organism evidence="3 4">
    <name type="scientific">Oceaniovalibus guishaninsula JLT2003</name>
    <dbReference type="NCBI Taxonomy" id="1231392"/>
    <lineage>
        <taxon>Bacteria</taxon>
        <taxon>Pseudomonadati</taxon>
        <taxon>Pseudomonadota</taxon>
        <taxon>Alphaproteobacteria</taxon>
        <taxon>Rhodobacterales</taxon>
        <taxon>Roseobacteraceae</taxon>
        <taxon>Oceaniovalibus</taxon>
    </lineage>
</organism>
<dbReference type="PATRIC" id="fig|1231392.3.peg.802"/>
<dbReference type="SMART" id="SM00450">
    <property type="entry name" value="RHOD"/>
    <property type="match status" value="1"/>
</dbReference>
<name>K2HCD6_9RHOB</name>
<keyword evidence="1" id="KW-0711">Selenium</keyword>
<dbReference type="NCBIfam" id="NF008752">
    <property type="entry name" value="PRK11784.1-4"/>
    <property type="match status" value="1"/>
</dbReference>
<dbReference type="eggNOG" id="COG2603">
    <property type="taxonomic scope" value="Bacteria"/>
</dbReference>
<gene>
    <name evidence="3" type="ORF">OCGS_0798</name>
</gene>
<dbReference type="NCBIfam" id="TIGR03167">
    <property type="entry name" value="tRNA_sel_U_synt"/>
    <property type="match status" value="1"/>
</dbReference>